<feature type="compositionally biased region" description="Basic residues" evidence="1">
    <location>
        <begin position="36"/>
        <end position="48"/>
    </location>
</feature>
<protein>
    <submittedName>
        <fullName evidence="2">Uncharacterized protein</fullName>
    </submittedName>
</protein>
<keyword evidence="3" id="KW-1185">Reference proteome</keyword>
<feature type="compositionally biased region" description="Polar residues" evidence="1">
    <location>
        <begin position="192"/>
        <end position="201"/>
    </location>
</feature>
<evidence type="ECO:0000313" key="2">
    <source>
        <dbReference type="EMBL" id="KAF7371977.1"/>
    </source>
</evidence>
<evidence type="ECO:0000256" key="1">
    <source>
        <dbReference type="SAM" id="MobiDB-lite"/>
    </source>
</evidence>
<evidence type="ECO:0000313" key="3">
    <source>
        <dbReference type="Proteomes" id="UP000620124"/>
    </source>
</evidence>
<proteinExistence type="predicted"/>
<accession>A0A8H6Z743</accession>
<organism evidence="2 3">
    <name type="scientific">Mycena venus</name>
    <dbReference type="NCBI Taxonomy" id="2733690"/>
    <lineage>
        <taxon>Eukaryota</taxon>
        <taxon>Fungi</taxon>
        <taxon>Dikarya</taxon>
        <taxon>Basidiomycota</taxon>
        <taxon>Agaricomycotina</taxon>
        <taxon>Agaricomycetes</taxon>
        <taxon>Agaricomycetidae</taxon>
        <taxon>Agaricales</taxon>
        <taxon>Marasmiineae</taxon>
        <taxon>Mycenaceae</taxon>
        <taxon>Mycena</taxon>
    </lineage>
</organism>
<name>A0A8H6Z743_9AGAR</name>
<feature type="region of interest" description="Disordered" evidence="1">
    <location>
        <begin position="121"/>
        <end position="252"/>
    </location>
</feature>
<dbReference type="EMBL" id="JACAZI010000001">
    <property type="protein sequence ID" value="KAF7371977.1"/>
    <property type="molecule type" value="Genomic_DNA"/>
</dbReference>
<dbReference type="Proteomes" id="UP000620124">
    <property type="component" value="Unassembled WGS sequence"/>
</dbReference>
<gene>
    <name evidence="2" type="ORF">MVEN_00055700</name>
</gene>
<feature type="compositionally biased region" description="Polar residues" evidence="1">
    <location>
        <begin position="132"/>
        <end position="145"/>
    </location>
</feature>
<dbReference type="AlphaFoldDB" id="A0A8H6Z743"/>
<comment type="caution">
    <text evidence="2">The sequence shown here is derived from an EMBL/GenBank/DDBJ whole genome shotgun (WGS) entry which is preliminary data.</text>
</comment>
<feature type="region of interest" description="Disordered" evidence="1">
    <location>
        <begin position="27"/>
        <end position="51"/>
    </location>
</feature>
<reference evidence="2" key="1">
    <citation type="submission" date="2020-05" db="EMBL/GenBank/DDBJ databases">
        <title>Mycena genomes resolve the evolution of fungal bioluminescence.</title>
        <authorList>
            <person name="Tsai I.J."/>
        </authorList>
    </citation>
    <scope>NUCLEOTIDE SEQUENCE</scope>
    <source>
        <strain evidence="2">CCC161011</strain>
    </source>
</reference>
<sequence>MSITTPVLQQIQAQLTRIESMVTVFSKNATGTPKPKTAKPKGKPKANRAAKDDVPLDPVILAGALLSPPDWKKTTMRRLLKSQRSELCIHLGMKEEDVARKSCDQLLHCIFSILDGRGTVTKKARTHGNARSEPTPTRKQPQRSTKALERNIATAVSAEDGDEPESLDENKRRPRRSVPKPQRQPMGENDGRPTTDQATTAPPSPAVRRESANENQGMTKKRAQGIAMNPKTRPRANSIGSETDELYLPSAE</sequence>